<organism evidence="1 2">
    <name type="scientific">Ajellomyces capsulatus</name>
    <name type="common">Darling's disease fungus</name>
    <name type="synonym">Histoplasma capsulatum</name>
    <dbReference type="NCBI Taxonomy" id="5037"/>
    <lineage>
        <taxon>Eukaryota</taxon>
        <taxon>Fungi</taxon>
        <taxon>Dikarya</taxon>
        <taxon>Ascomycota</taxon>
        <taxon>Pezizomycotina</taxon>
        <taxon>Eurotiomycetes</taxon>
        <taxon>Eurotiomycetidae</taxon>
        <taxon>Onygenales</taxon>
        <taxon>Ajellomycetaceae</taxon>
        <taxon>Histoplasma</taxon>
    </lineage>
</organism>
<dbReference type="EMBL" id="JAEVHI010000004">
    <property type="protein sequence ID" value="KAG5293582.1"/>
    <property type="molecule type" value="Genomic_DNA"/>
</dbReference>
<accession>A0A8H8CXQ1</accession>
<dbReference type="VEuPathDB" id="FungiDB:I7I52_04936"/>
<dbReference type="Proteomes" id="UP000670092">
    <property type="component" value="Unassembled WGS sequence"/>
</dbReference>
<proteinExistence type="predicted"/>
<protein>
    <submittedName>
        <fullName evidence="1">Uncharacterized protein</fullName>
    </submittedName>
</protein>
<reference evidence="1 2" key="1">
    <citation type="submission" date="2021-01" db="EMBL/GenBank/DDBJ databases">
        <title>Chromosome-level genome assembly of a human fungal pathogen reveals clustering of transcriptionally co-regulated genes.</title>
        <authorList>
            <person name="Voorhies M."/>
            <person name="Cohen S."/>
            <person name="Shea T.P."/>
            <person name="Petrus S."/>
            <person name="Munoz J.F."/>
            <person name="Poplawski S."/>
            <person name="Goldman W.E."/>
            <person name="Michael T."/>
            <person name="Cuomo C.A."/>
            <person name="Sil A."/>
            <person name="Beyhan S."/>
        </authorList>
    </citation>
    <scope>NUCLEOTIDE SEQUENCE [LARGE SCALE GENOMIC DNA]</scope>
    <source>
        <strain evidence="1 2">G184AR</strain>
    </source>
</reference>
<dbReference type="AlphaFoldDB" id="A0A8H8CXQ1"/>
<evidence type="ECO:0000313" key="2">
    <source>
        <dbReference type="Proteomes" id="UP000670092"/>
    </source>
</evidence>
<evidence type="ECO:0000313" key="1">
    <source>
        <dbReference type="EMBL" id="KAG5293582.1"/>
    </source>
</evidence>
<gene>
    <name evidence="1" type="ORF">I7I52_04936</name>
</gene>
<sequence length="100" mass="11232">MTIRFVWRSSLQYSILINFPHSHAMCEWACKTYAACTRNPKHMHHEHIIFCTLTRRDANDPCLPATGFLRDLPLVLDVQDTNIAGSCPPCAGTTPTNSSD</sequence>
<name>A0A8H8CXQ1_AJECA</name>
<comment type="caution">
    <text evidence="1">The sequence shown here is derived from an EMBL/GenBank/DDBJ whole genome shotgun (WGS) entry which is preliminary data.</text>
</comment>